<accession>A0A1M7YAM2</accession>
<evidence type="ECO:0000313" key="4">
    <source>
        <dbReference type="Proteomes" id="UP000184603"/>
    </source>
</evidence>
<keyword evidence="4" id="KW-1185">Reference proteome</keyword>
<dbReference type="GO" id="GO:0016903">
    <property type="term" value="F:oxidoreductase activity, acting on the aldehyde or oxo group of donors"/>
    <property type="evidence" value="ECO:0007669"/>
    <property type="project" value="InterPro"/>
</dbReference>
<dbReference type="InterPro" id="IPR052554">
    <property type="entry name" value="2-oxoglutarate_synth_KorC"/>
</dbReference>
<sequence length="185" mass="20192">MNVMRLVFSGSGGQGVITAAIILAEAAVIYSGKNATQTQAYGAAARGGATRSDIILSDSAIYYPGVTEANVLITLTQDAYNEFASITRPGGLLLSDPRFVQTTRKADAKQLELPMYDQVMEKIGKPIVYNICTLGALIGITQILEPEAIMQVLEERIPQDFINLNMRAFDLGLVLGSQYQYRKFY</sequence>
<dbReference type="InterPro" id="IPR002869">
    <property type="entry name" value="Pyrv_flavodox_OxRed_cen"/>
</dbReference>
<dbReference type="Gene3D" id="3.40.920.10">
    <property type="entry name" value="Pyruvate-ferredoxin oxidoreductase, PFOR, domain III"/>
    <property type="match status" value="1"/>
</dbReference>
<dbReference type="RefSeq" id="WP_073614308.1">
    <property type="nucleotide sequence ID" value="NZ_FRFE01000014.1"/>
</dbReference>
<name>A0A1M7YAM2_9BACT</name>
<dbReference type="AlphaFoldDB" id="A0A1M7YAM2"/>
<dbReference type="Pfam" id="PF01558">
    <property type="entry name" value="POR"/>
    <property type="match status" value="1"/>
</dbReference>
<protein>
    <submittedName>
        <fullName evidence="3">2-oxoglutarate ferredoxin oxidoreductase, gamma subunit</fullName>
    </submittedName>
</protein>
<organism evidence="3 4">
    <name type="scientific">Desulfopila aestuarii DSM 18488</name>
    <dbReference type="NCBI Taxonomy" id="1121416"/>
    <lineage>
        <taxon>Bacteria</taxon>
        <taxon>Pseudomonadati</taxon>
        <taxon>Thermodesulfobacteriota</taxon>
        <taxon>Desulfobulbia</taxon>
        <taxon>Desulfobulbales</taxon>
        <taxon>Desulfocapsaceae</taxon>
        <taxon>Desulfopila</taxon>
    </lineage>
</organism>
<dbReference type="STRING" id="1121416.SAMN02745220_02964"/>
<reference evidence="3 4" key="1">
    <citation type="submission" date="2016-12" db="EMBL/GenBank/DDBJ databases">
        <authorList>
            <person name="Song W.-J."/>
            <person name="Kurnit D.M."/>
        </authorList>
    </citation>
    <scope>NUCLEOTIDE SEQUENCE [LARGE SCALE GENOMIC DNA]</scope>
    <source>
        <strain evidence="3 4">DSM 18488</strain>
    </source>
</reference>
<dbReference type="PANTHER" id="PTHR42730">
    <property type="entry name" value="2-OXOGLUTARATE SYNTHASE SUBUNIT KORC"/>
    <property type="match status" value="1"/>
</dbReference>
<feature type="domain" description="Pyruvate/ketoisovalerate oxidoreductase catalytic" evidence="2">
    <location>
        <begin position="12"/>
        <end position="172"/>
    </location>
</feature>
<gene>
    <name evidence="3" type="ORF">SAMN02745220_02964</name>
</gene>
<dbReference type="Proteomes" id="UP000184603">
    <property type="component" value="Unassembled WGS sequence"/>
</dbReference>
<evidence type="ECO:0000259" key="2">
    <source>
        <dbReference type="Pfam" id="PF01558"/>
    </source>
</evidence>
<dbReference type="OrthoDB" id="9789125at2"/>
<proteinExistence type="predicted"/>
<evidence type="ECO:0000313" key="3">
    <source>
        <dbReference type="EMBL" id="SHO49641.1"/>
    </source>
</evidence>
<dbReference type="SUPFAM" id="SSF53323">
    <property type="entry name" value="Pyruvate-ferredoxin oxidoreductase, PFOR, domain III"/>
    <property type="match status" value="1"/>
</dbReference>
<dbReference type="PANTHER" id="PTHR42730:SF1">
    <property type="entry name" value="2-OXOGLUTARATE SYNTHASE SUBUNIT KORC"/>
    <property type="match status" value="1"/>
</dbReference>
<evidence type="ECO:0000256" key="1">
    <source>
        <dbReference type="ARBA" id="ARBA00023002"/>
    </source>
</evidence>
<dbReference type="EMBL" id="FRFE01000014">
    <property type="protein sequence ID" value="SHO49641.1"/>
    <property type="molecule type" value="Genomic_DNA"/>
</dbReference>
<dbReference type="InterPro" id="IPR019752">
    <property type="entry name" value="Pyrv/ketoisovalerate_OxRed_cat"/>
</dbReference>
<keyword evidence="1" id="KW-0560">Oxidoreductase</keyword>